<gene>
    <name evidence="5" type="ORF">KQX54_010814</name>
</gene>
<evidence type="ECO:0000256" key="4">
    <source>
        <dbReference type="PIRSR" id="PIRSR617939-2"/>
    </source>
</evidence>
<dbReference type="PANTHER" id="PTHR12935:SF0">
    <property type="entry name" value="GAMMA-GLUTAMYLCYCLOTRANSFERASE"/>
    <property type="match status" value="1"/>
</dbReference>
<feature type="binding site" evidence="4">
    <location>
        <position position="98"/>
    </location>
    <ligand>
        <name>substrate</name>
    </ligand>
</feature>
<dbReference type="GO" id="GO:0003839">
    <property type="term" value="F:gamma-glutamylcyclotransferase activity"/>
    <property type="evidence" value="ECO:0007669"/>
    <property type="project" value="UniProtKB-EC"/>
</dbReference>
<keyword evidence="2" id="KW-0456">Lyase</keyword>
<dbReference type="EMBL" id="JAHXZJ010002982">
    <property type="protein sequence ID" value="KAH0534958.1"/>
    <property type="molecule type" value="Genomic_DNA"/>
</dbReference>
<dbReference type="AlphaFoldDB" id="A0AAV7HDX3"/>
<dbReference type="EC" id="4.3.2.9" evidence="1"/>
<proteinExistence type="predicted"/>
<accession>A0AAV7HDX3</accession>
<evidence type="ECO:0000256" key="1">
    <source>
        <dbReference type="ARBA" id="ARBA00012346"/>
    </source>
</evidence>
<evidence type="ECO:0000313" key="6">
    <source>
        <dbReference type="Proteomes" id="UP000826195"/>
    </source>
</evidence>
<name>A0AAV7HDX3_COTGL</name>
<dbReference type="CDD" id="cd06661">
    <property type="entry name" value="GGCT_like"/>
    <property type="match status" value="1"/>
</dbReference>
<dbReference type="InterPro" id="IPR017939">
    <property type="entry name" value="G-Glutamylcylcotransferase"/>
</dbReference>
<dbReference type="InterPro" id="IPR013024">
    <property type="entry name" value="GGCT-like"/>
</dbReference>
<comment type="caution">
    <text evidence="5">The sequence shown here is derived from an EMBL/GenBank/DDBJ whole genome shotgun (WGS) entry which is preliminary data.</text>
</comment>
<evidence type="ECO:0000256" key="2">
    <source>
        <dbReference type="ARBA" id="ARBA00023239"/>
    </source>
</evidence>
<sequence>MMTDYRLDFIGWSNLRIRASATIIETPGFHVWEVIWELDKSDIDHLDHQEAGDNAFKVDVVTHSGAKYNCRVYQQIKVPNAYAKLRELRNPMIPSQTYLKIIIKEALDRVLPIEYIYMPRKIRYSGFMDSYRDIGFVDIADIVNPVSARAIINRERIQRRPPMPQTVHHVGPMLDRYLQAAEIYRGEIQASDGSIAIVFGSQRMLEQLK</sequence>
<reference evidence="5 6" key="1">
    <citation type="journal article" date="2021" name="J. Hered.">
        <title>A chromosome-level genome assembly of the parasitoid wasp, Cotesia glomerata (Hymenoptera: Braconidae).</title>
        <authorList>
            <person name="Pinto B.J."/>
            <person name="Weis J.J."/>
            <person name="Gamble T."/>
            <person name="Ode P.J."/>
            <person name="Paul R."/>
            <person name="Zaspel J.M."/>
        </authorList>
    </citation>
    <scope>NUCLEOTIDE SEQUENCE [LARGE SCALE GENOMIC DNA]</scope>
    <source>
        <strain evidence="5">CgM1</strain>
    </source>
</reference>
<dbReference type="Pfam" id="PF13772">
    <property type="entry name" value="AIG2_2"/>
    <property type="match status" value="1"/>
</dbReference>
<dbReference type="PANTHER" id="PTHR12935">
    <property type="entry name" value="GAMMA-GLUTAMYLCYCLOTRANSFERASE"/>
    <property type="match status" value="1"/>
</dbReference>
<feature type="active site" description="Proton acceptor" evidence="3">
    <location>
        <position position="50"/>
    </location>
</feature>
<dbReference type="Gene3D" id="3.10.490.10">
    <property type="entry name" value="Gamma-glutamyl cyclotransferase-like"/>
    <property type="match status" value="1"/>
</dbReference>
<organism evidence="5 6">
    <name type="scientific">Cotesia glomerata</name>
    <name type="common">Lepidopteran parasitic wasp</name>
    <name type="synonym">Apanteles glomeratus</name>
    <dbReference type="NCBI Taxonomy" id="32391"/>
    <lineage>
        <taxon>Eukaryota</taxon>
        <taxon>Metazoa</taxon>
        <taxon>Ecdysozoa</taxon>
        <taxon>Arthropoda</taxon>
        <taxon>Hexapoda</taxon>
        <taxon>Insecta</taxon>
        <taxon>Pterygota</taxon>
        <taxon>Neoptera</taxon>
        <taxon>Endopterygota</taxon>
        <taxon>Hymenoptera</taxon>
        <taxon>Apocrita</taxon>
        <taxon>Ichneumonoidea</taxon>
        <taxon>Braconidae</taxon>
        <taxon>Microgastrinae</taxon>
        <taxon>Cotesia</taxon>
    </lineage>
</organism>
<protein>
    <recommendedName>
        <fullName evidence="1">gamma-glutamylcyclotransferase</fullName>
        <ecNumber evidence="1">4.3.2.9</ecNumber>
    </recommendedName>
</protein>
<keyword evidence="6" id="KW-1185">Reference proteome</keyword>
<dbReference type="Proteomes" id="UP000826195">
    <property type="component" value="Unassembled WGS sequence"/>
</dbReference>
<evidence type="ECO:0000256" key="3">
    <source>
        <dbReference type="PIRSR" id="PIRSR617939-1"/>
    </source>
</evidence>
<evidence type="ECO:0000313" key="5">
    <source>
        <dbReference type="EMBL" id="KAH0534958.1"/>
    </source>
</evidence>